<dbReference type="Proteomes" id="UP000503483">
    <property type="component" value="Chromosome"/>
</dbReference>
<dbReference type="KEGG" id="paco:AACT_0844"/>
<reference evidence="2 3" key="1">
    <citation type="submission" date="2019-08" db="EMBL/GenBank/DDBJ databases">
        <title>Complete genome sequence of Arcobacter acticola.</title>
        <authorList>
            <person name="Miller W."/>
        </authorList>
    </citation>
    <scope>NUCLEOTIDE SEQUENCE [LARGE SCALE GENOMIC DNA]</scope>
    <source>
        <strain evidence="2 3">KCTC 52212</strain>
    </source>
</reference>
<feature type="transmembrane region" description="Helical" evidence="1">
    <location>
        <begin position="12"/>
        <end position="30"/>
    </location>
</feature>
<dbReference type="AlphaFoldDB" id="A0A6M8EHG4"/>
<evidence type="ECO:0000313" key="3">
    <source>
        <dbReference type="Proteomes" id="UP000503483"/>
    </source>
</evidence>
<sequence>MGIQKMKKSYTLLISIVLITIFSFLAISILETKALRSSNLSNQYLYIQGKNHLDFFKSYIKTIDLEDISNLEIKDDFFDIYAKIEKKDSIFVIDIFVKAKDYDISLYEQVTKN</sequence>
<evidence type="ECO:0000256" key="1">
    <source>
        <dbReference type="SAM" id="Phobius"/>
    </source>
</evidence>
<dbReference type="EMBL" id="CP042652">
    <property type="protein sequence ID" value="QKE28038.1"/>
    <property type="molecule type" value="Genomic_DNA"/>
</dbReference>
<accession>A0A6M8EHG4</accession>
<keyword evidence="1" id="KW-0472">Membrane</keyword>
<organism evidence="2 3">
    <name type="scientific">Arcobacter acticola</name>
    <dbReference type="NCBI Taxonomy" id="1849015"/>
    <lineage>
        <taxon>Bacteria</taxon>
        <taxon>Pseudomonadati</taxon>
        <taxon>Campylobacterota</taxon>
        <taxon>Epsilonproteobacteria</taxon>
        <taxon>Campylobacterales</taxon>
        <taxon>Arcobacteraceae</taxon>
        <taxon>Arcobacter</taxon>
    </lineage>
</organism>
<name>A0A6M8EHG4_9BACT</name>
<keyword evidence="1" id="KW-0812">Transmembrane</keyword>
<keyword evidence="1" id="KW-1133">Transmembrane helix</keyword>
<evidence type="ECO:0000313" key="2">
    <source>
        <dbReference type="EMBL" id="QKE28038.1"/>
    </source>
</evidence>
<proteinExistence type="predicted"/>
<keyword evidence="3" id="KW-1185">Reference proteome</keyword>
<protein>
    <recommendedName>
        <fullName evidence="4">DUF4845 domain-containing protein</fullName>
    </recommendedName>
</protein>
<evidence type="ECO:0008006" key="4">
    <source>
        <dbReference type="Google" id="ProtNLM"/>
    </source>
</evidence>
<gene>
    <name evidence="2" type="ORF">AACT_0844</name>
</gene>